<evidence type="ECO:0000256" key="7">
    <source>
        <dbReference type="ARBA" id="ARBA00049929"/>
    </source>
</evidence>
<feature type="short sequence motif" description="'HIGH' region" evidence="8">
    <location>
        <begin position="15"/>
        <end position="23"/>
    </location>
</feature>
<evidence type="ECO:0000256" key="3">
    <source>
        <dbReference type="ARBA" id="ARBA00022741"/>
    </source>
</evidence>
<dbReference type="FunFam" id="3.40.50.620:FF:000094">
    <property type="entry name" value="Tryptophan--tRNA ligase"/>
    <property type="match status" value="1"/>
</dbReference>
<feature type="binding site" evidence="8">
    <location>
        <begin position="198"/>
        <end position="202"/>
    </location>
    <ligand>
        <name>ATP</name>
        <dbReference type="ChEBI" id="CHEBI:30616"/>
    </ligand>
</feature>
<dbReference type="Pfam" id="PF00579">
    <property type="entry name" value="tRNA-synt_1b"/>
    <property type="match status" value="1"/>
</dbReference>
<dbReference type="GO" id="GO:0005524">
    <property type="term" value="F:ATP binding"/>
    <property type="evidence" value="ECO:0007669"/>
    <property type="project" value="UniProtKB-UniRule"/>
</dbReference>
<comment type="catalytic activity">
    <reaction evidence="7 8">
        <text>tRNA(Trp) + L-tryptophan + ATP = L-tryptophyl-tRNA(Trp) + AMP + diphosphate + H(+)</text>
        <dbReference type="Rhea" id="RHEA:24080"/>
        <dbReference type="Rhea" id="RHEA-COMP:9671"/>
        <dbReference type="Rhea" id="RHEA-COMP:9705"/>
        <dbReference type="ChEBI" id="CHEBI:15378"/>
        <dbReference type="ChEBI" id="CHEBI:30616"/>
        <dbReference type="ChEBI" id="CHEBI:33019"/>
        <dbReference type="ChEBI" id="CHEBI:57912"/>
        <dbReference type="ChEBI" id="CHEBI:78442"/>
        <dbReference type="ChEBI" id="CHEBI:78535"/>
        <dbReference type="ChEBI" id="CHEBI:456215"/>
        <dbReference type="EC" id="6.1.1.2"/>
    </reaction>
</comment>
<dbReference type="SUPFAM" id="SSF52374">
    <property type="entry name" value="Nucleotidylyl transferase"/>
    <property type="match status" value="1"/>
</dbReference>
<feature type="binding site" evidence="8">
    <location>
        <begin position="152"/>
        <end position="154"/>
    </location>
    <ligand>
        <name>ATP</name>
        <dbReference type="ChEBI" id="CHEBI:30616"/>
    </ligand>
</feature>
<protein>
    <recommendedName>
        <fullName evidence="8">Tryptophan--tRNA ligase</fullName>
        <ecNumber evidence="8">6.1.1.2</ecNumber>
    </recommendedName>
    <alternativeName>
        <fullName evidence="8">Tryptophanyl-tRNA synthetase</fullName>
        <shortName evidence="8">TrpRS</shortName>
    </alternativeName>
</protein>
<dbReference type="PRINTS" id="PR01039">
    <property type="entry name" value="TRNASYNTHTRP"/>
</dbReference>
<evidence type="ECO:0000256" key="8">
    <source>
        <dbReference type="HAMAP-Rule" id="MF_00140"/>
    </source>
</evidence>
<organism evidence="10 11">
    <name type="scientific">Halanaerobium hydrogeniformans</name>
    <name type="common">Halanaerobium sp. (strain sapolanicus)</name>
    <dbReference type="NCBI Taxonomy" id="656519"/>
    <lineage>
        <taxon>Bacteria</taxon>
        <taxon>Bacillati</taxon>
        <taxon>Bacillota</taxon>
        <taxon>Clostridia</taxon>
        <taxon>Halanaerobiales</taxon>
        <taxon>Halanaerobiaceae</taxon>
        <taxon>Halanaerobium</taxon>
    </lineage>
</organism>
<dbReference type="RefSeq" id="WP_013406118.1">
    <property type="nucleotide sequence ID" value="NC_014654.1"/>
</dbReference>
<dbReference type="PROSITE" id="PS00178">
    <property type="entry name" value="AA_TRNA_LIGASE_I"/>
    <property type="match status" value="1"/>
</dbReference>
<keyword evidence="2 8" id="KW-0436">Ligase</keyword>
<evidence type="ECO:0000256" key="2">
    <source>
        <dbReference type="ARBA" id="ARBA00022598"/>
    </source>
</evidence>
<evidence type="ECO:0000313" key="11">
    <source>
        <dbReference type="Proteomes" id="UP000007434"/>
    </source>
</evidence>
<proteinExistence type="inferred from homology"/>
<dbReference type="NCBIfam" id="TIGR00233">
    <property type="entry name" value="trpS"/>
    <property type="match status" value="1"/>
</dbReference>
<dbReference type="PANTHER" id="PTHR43766:SF1">
    <property type="entry name" value="TRYPTOPHAN--TRNA LIGASE, MITOCHONDRIAL"/>
    <property type="match status" value="1"/>
</dbReference>
<dbReference type="AlphaFoldDB" id="E4RIH1"/>
<reference evidence="10 11" key="1">
    <citation type="submission" date="2010-11" db="EMBL/GenBank/DDBJ databases">
        <title>Complete sequence of Halanaerobium sp. sapolanicus.</title>
        <authorList>
            <consortium name="US DOE Joint Genome Institute"/>
            <person name="Lucas S."/>
            <person name="Copeland A."/>
            <person name="Lapidus A."/>
            <person name="Cheng J.-F."/>
            <person name="Bruce D."/>
            <person name="Goodwin L."/>
            <person name="Pitluck S."/>
            <person name="Davenport K."/>
            <person name="Detter J.C."/>
            <person name="Han C."/>
            <person name="Tapia R."/>
            <person name="Land M."/>
            <person name="Hauser L."/>
            <person name="Jeffries C."/>
            <person name="Kyrpides N."/>
            <person name="Ivanova N."/>
            <person name="Mikhailova N."/>
            <person name="Begemann M.B."/>
            <person name="Mormile M.R."/>
            <person name="Wall J.D."/>
            <person name="Elias D.A."/>
            <person name="Woyke T."/>
        </authorList>
    </citation>
    <scope>NUCLEOTIDE SEQUENCE [LARGE SCALE GENOMIC DNA]</scope>
    <source>
        <strain evidence="11">sapolanicus</strain>
    </source>
</reference>
<feature type="short sequence motif" description="'KMSKS' region" evidence="8">
    <location>
        <begin position="198"/>
        <end position="202"/>
    </location>
</feature>
<evidence type="ECO:0000256" key="6">
    <source>
        <dbReference type="ARBA" id="ARBA00023146"/>
    </source>
</evidence>
<reference evidence="10 11" key="2">
    <citation type="journal article" date="2011" name="J. Bacteriol.">
        <title>Complete Genome Sequence of the Haloalkaliphilic, Hydrogen Producing Halanaerobium hydrogenoformans.</title>
        <authorList>
            <person name="Brown S.D."/>
            <person name="Begemann M.B."/>
            <person name="Mormile M.R."/>
            <person name="Wall J.D."/>
            <person name="Han C.S."/>
            <person name="Goodwin L.A."/>
            <person name="Pitluck S."/>
            <person name="Land M.L."/>
            <person name="Hauser L.J."/>
            <person name="Elias D.A."/>
        </authorList>
    </citation>
    <scope>NUCLEOTIDE SEQUENCE [LARGE SCALE GENOMIC DNA]</scope>
    <source>
        <strain evidence="11">sapolanicus</strain>
    </source>
</reference>
<dbReference type="Proteomes" id="UP000007434">
    <property type="component" value="Chromosome"/>
</dbReference>
<evidence type="ECO:0000313" key="10">
    <source>
        <dbReference type="EMBL" id="ADQ15041.1"/>
    </source>
</evidence>
<feature type="binding site" evidence="8">
    <location>
        <begin position="14"/>
        <end position="16"/>
    </location>
    <ligand>
        <name>ATP</name>
        <dbReference type="ChEBI" id="CHEBI:30616"/>
    </ligand>
</feature>
<dbReference type="InterPro" id="IPR002306">
    <property type="entry name" value="Trp-tRNA-ligase"/>
</dbReference>
<dbReference type="GO" id="GO:0005829">
    <property type="term" value="C:cytosol"/>
    <property type="evidence" value="ECO:0007669"/>
    <property type="project" value="TreeGrafter"/>
</dbReference>
<dbReference type="Gene3D" id="3.40.50.620">
    <property type="entry name" value="HUPs"/>
    <property type="match status" value="1"/>
</dbReference>
<evidence type="ECO:0000256" key="5">
    <source>
        <dbReference type="ARBA" id="ARBA00022917"/>
    </source>
</evidence>
<gene>
    <name evidence="8" type="primary">trpS</name>
    <name evidence="10" type="ordered locus">Halsa_1616</name>
</gene>
<dbReference type="GO" id="GO:0006436">
    <property type="term" value="P:tryptophanyl-tRNA aminoacylation"/>
    <property type="evidence" value="ECO:0007669"/>
    <property type="project" value="UniProtKB-UniRule"/>
</dbReference>
<dbReference type="EC" id="6.1.1.2" evidence="8"/>
<evidence type="ECO:0000256" key="9">
    <source>
        <dbReference type="RuleBase" id="RU363036"/>
    </source>
</evidence>
<dbReference type="PANTHER" id="PTHR43766">
    <property type="entry name" value="TRYPTOPHAN--TRNA LIGASE, MITOCHONDRIAL"/>
    <property type="match status" value="1"/>
</dbReference>
<accession>E4RIH1</accession>
<evidence type="ECO:0000256" key="4">
    <source>
        <dbReference type="ARBA" id="ARBA00022840"/>
    </source>
</evidence>
<dbReference type="EMBL" id="CP002304">
    <property type="protein sequence ID" value="ADQ15041.1"/>
    <property type="molecule type" value="Genomic_DNA"/>
</dbReference>
<sequence length="334" mass="38179">MSNKEKERILTGDRPTGKLHLGHYVGSLQNRVELQEEYDTFLIIADVQALTTNFEQPEKLGEDVRQVARDYLAAGIDPEKTTIFVQSMVPEIAELTIFFSMLVTVNQLRHNPTIKSEADQYGYKEMSYGFLGYPVSQAADISFCRANLVPVGEDQIPHIEQTRKIVRKFNNLYGEVFPEPKALISDFPRLMGLDGKSKMSKSLNNAIYLSDSVEEVNKKIMQAKTDPARIHKDDPGHPEVCTVFHYHEAFNKEESGEIASRCRAGTIGCVACKKRMAKKLNEFLDPMRERRKKYLENPELIEEIIQKGTKRARKEAAITLKKVREVMKIDYFNN</sequence>
<comment type="similarity">
    <text evidence="1 8 9">Belongs to the class-I aminoacyl-tRNA synthetase family.</text>
</comment>
<dbReference type="OrthoDB" id="9801042at2"/>
<comment type="function">
    <text evidence="8">Catalyzes the attachment of tryptophan to tRNA(Trp).</text>
</comment>
<dbReference type="FunFam" id="1.10.240.10:FF:000005">
    <property type="entry name" value="Tryptophan--tRNA ligase"/>
    <property type="match status" value="1"/>
</dbReference>
<dbReference type="HOGENOM" id="CLU_029244_0_0_9"/>
<dbReference type="STRING" id="656519.Halsa_1616"/>
<comment type="subunit">
    <text evidence="8">Homodimer.</text>
</comment>
<feature type="binding site" evidence="8">
    <location>
        <begin position="22"/>
        <end position="23"/>
    </location>
    <ligand>
        <name>ATP</name>
        <dbReference type="ChEBI" id="CHEBI:30616"/>
    </ligand>
</feature>
<keyword evidence="3 8" id="KW-0547">Nucleotide-binding</keyword>
<keyword evidence="6 8" id="KW-0030">Aminoacyl-tRNA synthetase</keyword>
<name>E4RIH1_HALHG</name>
<evidence type="ECO:0000256" key="1">
    <source>
        <dbReference type="ARBA" id="ARBA00005594"/>
    </source>
</evidence>
<keyword evidence="11" id="KW-1185">Reference proteome</keyword>
<dbReference type="Gene3D" id="1.10.240.10">
    <property type="entry name" value="Tyrosyl-Transfer RNA Synthetase"/>
    <property type="match status" value="1"/>
</dbReference>
<dbReference type="HAMAP" id="MF_00140_B">
    <property type="entry name" value="Trp_tRNA_synth_B"/>
    <property type="match status" value="1"/>
</dbReference>
<dbReference type="CDD" id="cd00806">
    <property type="entry name" value="TrpRS_core"/>
    <property type="match status" value="1"/>
</dbReference>
<keyword evidence="8" id="KW-0963">Cytoplasm</keyword>
<dbReference type="InterPro" id="IPR014729">
    <property type="entry name" value="Rossmann-like_a/b/a_fold"/>
</dbReference>
<dbReference type="InterPro" id="IPR024109">
    <property type="entry name" value="Trp-tRNA-ligase_bac-type"/>
</dbReference>
<dbReference type="InterPro" id="IPR001412">
    <property type="entry name" value="aa-tRNA-synth_I_CS"/>
</dbReference>
<dbReference type="KEGG" id="has:Halsa_1616"/>
<keyword evidence="5 8" id="KW-0648">Protein biosynthesis</keyword>
<keyword evidence="4 8" id="KW-0067">ATP-binding</keyword>
<dbReference type="InterPro" id="IPR002305">
    <property type="entry name" value="aa-tRNA-synth_Ic"/>
</dbReference>
<dbReference type="InterPro" id="IPR050203">
    <property type="entry name" value="Trp-tRNA_synthetase"/>
</dbReference>
<dbReference type="GO" id="GO:0004830">
    <property type="term" value="F:tryptophan-tRNA ligase activity"/>
    <property type="evidence" value="ECO:0007669"/>
    <property type="project" value="UniProtKB-UniRule"/>
</dbReference>
<feature type="binding site" evidence="8">
    <location>
        <position position="190"/>
    </location>
    <ligand>
        <name>ATP</name>
        <dbReference type="ChEBI" id="CHEBI:30616"/>
    </ligand>
</feature>
<comment type="subcellular location">
    <subcellularLocation>
        <location evidence="8">Cytoplasm</location>
    </subcellularLocation>
</comment>
<feature type="binding site" evidence="8">
    <location>
        <position position="140"/>
    </location>
    <ligand>
        <name>L-tryptophan</name>
        <dbReference type="ChEBI" id="CHEBI:57912"/>
    </ligand>
</feature>
<dbReference type="eggNOG" id="COG0180">
    <property type="taxonomic scope" value="Bacteria"/>
</dbReference>